<dbReference type="Pfam" id="PF13638">
    <property type="entry name" value="PIN_4"/>
    <property type="match status" value="1"/>
</dbReference>
<dbReference type="InterPro" id="IPR052626">
    <property type="entry name" value="SWT1_Regulator"/>
</dbReference>
<dbReference type="CDD" id="cd18727">
    <property type="entry name" value="PIN_Swt1-like"/>
    <property type="match status" value="1"/>
</dbReference>
<gene>
    <name evidence="2" type="ORF">CPB84DRAFT_1758134</name>
</gene>
<evidence type="ECO:0000259" key="1">
    <source>
        <dbReference type="SMART" id="SM00670"/>
    </source>
</evidence>
<organism evidence="2 3">
    <name type="scientific">Gymnopilus junonius</name>
    <name type="common">Spectacular rustgill mushroom</name>
    <name type="synonym">Gymnopilus spectabilis subsp. junonius</name>
    <dbReference type="NCBI Taxonomy" id="109634"/>
    <lineage>
        <taxon>Eukaryota</taxon>
        <taxon>Fungi</taxon>
        <taxon>Dikarya</taxon>
        <taxon>Basidiomycota</taxon>
        <taxon>Agaricomycotina</taxon>
        <taxon>Agaricomycetes</taxon>
        <taxon>Agaricomycetidae</taxon>
        <taxon>Agaricales</taxon>
        <taxon>Agaricineae</taxon>
        <taxon>Hymenogastraceae</taxon>
        <taxon>Gymnopilus</taxon>
    </lineage>
</organism>
<accession>A0A9P5P4M6</accession>
<sequence length="162" mass="18065">MQAPLSELAVYAVVDTNILLHHLEVLAQFVDDVERLTIPVIVVVPGAVVLELDGQKNREGLAWFARRATAWLLEKIRERKCVKGQAQEETCKSTGNWKIQERGELSVGDMYNDGLILDCCMYLGRGRPTVLCTGDNNLSILCQAQGKTWVNNGIYCSTNWLA</sequence>
<dbReference type="Proteomes" id="UP000724874">
    <property type="component" value="Unassembled WGS sequence"/>
</dbReference>
<dbReference type="SMART" id="SM00670">
    <property type="entry name" value="PINc"/>
    <property type="match status" value="1"/>
</dbReference>
<dbReference type="SUPFAM" id="SSF88723">
    <property type="entry name" value="PIN domain-like"/>
    <property type="match status" value="1"/>
</dbReference>
<dbReference type="InterPro" id="IPR002716">
    <property type="entry name" value="PIN_dom"/>
</dbReference>
<dbReference type="EMBL" id="JADNYJ010000001">
    <property type="protein sequence ID" value="KAF8914004.1"/>
    <property type="molecule type" value="Genomic_DNA"/>
</dbReference>
<feature type="domain" description="PIN" evidence="1">
    <location>
        <begin position="10"/>
        <end position="140"/>
    </location>
</feature>
<dbReference type="PANTHER" id="PTHR16161">
    <property type="entry name" value="TRANSCRIPTIONAL PROTEIN SWT1"/>
    <property type="match status" value="1"/>
</dbReference>
<dbReference type="OrthoDB" id="2017974at2759"/>
<proteinExistence type="predicted"/>
<evidence type="ECO:0000313" key="2">
    <source>
        <dbReference type="EMBL" id="KAF8914004.1"/>
    </source>
</evidence>
<name>A0A9P5P4M6_GYMJU</name>
<dbReference type="AlphaFoldDB" id="A0A9P5P4M6"/>
<dbReference type="InterPro" id="IPR029060">
    <property type="entry name" value="PIN-like_dom_sf"/>
</dbReference>
<dbReference type="GO" id="GO:0004540">
    <property type="term" value="F:RNA nuclease activity"/>
    <property type="evidence" value="ECO:0007669"/>
    <property type="project" value="UniProtKB-ARBA"/>
</dbReference>
<dbReference type="GO" id="GO:0005634">
    <property type="term" value="C:nucleus"/>
    <property type="evidence" value="ECO:0007669"/>
    <property type="project" value="TreeGrafter"/>
</dbReference>
<comment type="caution">
    <text evidence="2">The sequence shown here is derived from an EMBL/GenBank/DDBJ whole genome shotgun (WGS) entry which is preliminary data.</text>
</comment>
<reference evidence="2" key="1">
    <citation type="submission" date="2020-11" db="EMBL/GenBank/DDBJ databases">
        <authorList>
            <consortium name="DOE Joint Genome Institute"/>
            <person name="Ahrendt S."/>
            <person name="Riley R."/>
            <person name="Andreopoulos W."/>
            <person name="LaButti K."/>
            <person name="Pangilinan J."/>
            <person name="Ruiz-duenas F.J."/>
            <person name="Barrasa J.M."/>
            <person name="Sanchez-Garcia M."/>
            <person name="Camarero S."/>
            <person name="Miyauchi S."/>
            <person name="Serrano A."/>
            <person name="Linde D."/>
            <person name="Babiker R."/>
            <person name="Drula E."/>
            <person name="Ayuso-Fernandez I."/>
            <person name="Pacheco R."/>
            <person name="Padilla G."/>
            <person name="Ferreira P."/>
            <person name="Barriuso J."/>
            <person name="Kellner H."/>
            <person name="Castanera R."/>
            <person name="Alfaro M."/>
            <person name="Ramirez L."/>
            <person name="Pisabarro A.G."/>
            <person name="Kuo A."/>
            <person name="Tritt A."/>
            <person name="Lipzen A."/>
            <person name="He G."/>
            <person name="Yan M."/>
            <person name="Ng V."/>
            <person name="Cullen D."/>
            <person name="Martin F."/>
            <person name="Rosso M.-N."/>
            <person name="Henrissat B."/>
            <person name="Hibbett D."/>
            <person name="Martinez A.T."/>
            <person name="Grigoriev I.V."/>
        </authorList>
    </citation>
    <scope>NUCLEOTIDE SEQUENCE</scope>
    <source>
        <strain evidence="2">AH 44721</strain>
    </source>
</reference>
<evidence type="ECO:0000313" key="3">
    <source>
        <dbReference type="Proteomes" id="UP000724874"/>
    </source>
</evidence>
<protein>
    <submittedName>
        <fullName evidence="2">PIN domain-containing protein</fullName>
    </submittedName>
</protein>
<keyword evidence="3" id="KW-1185">Reference proteome</keyword>
<dbReference type="Gene3D" id="3.40.50.1010">
    <property type="entry name" value="5'-nuclease"/>
    <property type="match status" value="1"/>
</dbReference>
<dbReference type="PANTHER" id="PTHR16161:SF0">
    <property type="entry name" value="TRANSCRIPTIONAL PROTEIN SWT1"/>
    <property type="match status" value="1"/>
</dbReference>